<organism evidence="3 4">
    <name type="scientific">Rehmannia glutinosa</name>
    <name type="common">Chinese foxglove</name>
    <dbReference type="NCBI Taxonomy" id="99300"/>
    <lineage>
        <taxon>Eukaryota</taxon>
        <taxon>Viridiplantae</taxon>
        <taxon>Streptophyta</taxon>
        <taxon>Embryophyta</taxon>
        <taxon>Tracheophyta</taxon>
        <taxon>Spermatophyta</taxon>
        <taxon>Magnoliopsida</taxon>
        <taxon>eudicotyledons</taxon>
        <taxon>Gunneridae</taxon>
        <taxon>Pentapetalae</taxon>
        <taxon>asterids</taxon>
        <taxon>lamiids</taxon>
        <taxon>Lamiales</taxon>
        <taxon>Orobanchaceae</taxon>
        <taxon>Rehmannieae</taxon>
        <taxon>Rehmannia</taxon>
    </lineage>
</organism>
<name>A0ABR0XDZ2_REHGL</name>
<dbReference type="InterPro" id="IPR053781">
    <property type="entry name" value="F-box_AtFBL13-like"/>
</dbReference>
<dbReference type="Proteomes" id="UP001318860">
    <property type="component" value="Unassembled WGS sequence"/>
</dbReference>
<keyword evidence="4" id="KW-1185">Reference proteome</keyword>
<evidence type="ECO:0000313" key="4">
    <source>
        <dbReference type="Proteomes" id="UP001318860"/>
    </source>
</evidence>
<dbReference type="Gene3D" id="1.20.1280.50">
    <property type="match status" value="1"/>
</dbReference>
<dbReference type="InterPro" id="IPR050232">
    <property type="entry name" value="FBL13/AtMIF1-like"/>
</dbReference>
<dbReference type="InterPro" id="IPR001810">
    <property type="entry name" value="F-box_dom"/>
</dbReference>
<dbReference type="Pfam" id="PF00646">
    <property type="entry name" value="F-box"/>
    <property type="match status" value="1"/>
</dbReference>
<proteinExistence type="predicted"/>
<comment type="caution">
    <text evidence="3">The sequence shown here is derived from an EMBL/GenBank/DDBJ whole genome shotgun (WGS) entry which is preliminary data.</text>
</comment>
<dbReference type="Pfam" id="PF08387">
    <property type="entry name" value="FBD"/>
    <property type="match status" value="1"/>
</dbReference>
<feature type="region of interest" description="Disordered" evidence="1">
    <location>
        <begin position="1"/>
        <end position="22"/>
    </location>
</feature>
<dbReference type="Gene3D" id="3.80.10.10">
    <property type="entry name" value="Ribonuclease Inhibitor"/>
    <property type="match status" value="1"/>
</dbReference>
<dbReference type="SUPFAM" id="SSF81383">
    <property type="entry name" value="F-box domain"/>
    <property type="match status" value="1"/>
</dbReference>
<gene>
    <name evidence="3" type="ORF">DH2020_011673</name>
</gene>
<dbReference type="InterPro" id="IPR036047">
    <property type="entry name" value="F-box-like_dom_sf"/>
</dbReference>
<feature type="compositionally biased region" description="Basic residues" evidence="1">
    <location>
        <begin position="1"/>
        <end position="12"/>
    </location>
</feature>
<dbReference type="InterPro" id="IPR032675">
    <property type="entry name" value="LRR_dom_sf"/>
</dbReference>
<dbReference type="Pfam" id="PF24758">
    <property type="entry name" value="LRR_At5g56370"/>
    <property type="match status" value="1"/>
</dbReference>
<feature type="domain" description="FBD" evidence="2">
    <location>
        <begin position="370"/>
        <end position="449"/>
    </location>
</feature>
<dbReference type="SMART" id="SM00579">
    <property type="entry name" value="FBD"/>
    <property type="match status" value="1"/>
</dbReference>
<dbReference type="EMBL" id="JABTTQ020000005">
    <property type="protein sequence ID" value="KAK6157425.1"/>
    <property type="molecule type" value="Genomic_DNA"/>
</dbReference>
<dbReference type="CDD" id="cd22160">
    <property type="entry name" value="F-box_AtFBL13-like"/>
    <property type="match status" value="1"/>
</dbReference>
<reference evidence="3 4" key="1">
    <citation type="journal article" date="2021" name="Comput. Struct. Biotechnol. J.">
        <title>De novo genome assembly of the potent medicinal plant Rehmannia glutinosa using nanopore technology.</title>
        <authorList>
            <person name="Ma L."/>
            <person name="Dong C."/>
            <person name="Song C."/>
            <person name="Wang X."/>
            <person name="Zheng X."/>
            <person name="Niu Y."/>
            <person name="Chen S."/>
            <person name="Feng W."/>
        </authorList>
    </citation>
    <scope>NUCLEOTIDE SEQUENCE [LARGE SCALE GENOMIC DNA]</scope>
    <source>
        <strain evidence="3">DH-2019</strain>
    </source>
</reference>
<sequence length="449" mass="51642">MERARQSSRKRNKVSDGEQNMASTDRLSVLPDEVICHILSFLPTKLSVATSILARRWRFLWTHVPNLDFNFDFGGDGYPLHLRASFPSIVNRVMSLHRVQSLNTFHLECMDDSIDDYEFQTCIATAVERNVQNLVLALTVQLPQCFLTCKTLVDLRIYGCIGFPSSGTISLPSLKKLYSYSLEFAVDLPHLISGCPVLEELFIDGAPDFGCCDISSPTLKKLTIDFRFYSCEFDKIDYRVKINAPALTYLDVCHCSYEHISILPVNTLIEANIRLDTSPYNDFYARCALKFLDSLCKVKCLKLSSCYGFPHLEVAGSYVRFDNLTKLELVDDWRFLTKFLESADHLEVLIIREGYMNSINWMEPMEERCACLLHSLRTVRIEGFRCTEQSFNMVRYILRNAQVLKRMEICCQCDGVGLKGKFDLKEKFDAFRRISLFHRGSKECELDFC</sequence>
<protein>
    <recommendedName>
        <fullName evidence="2">FBD domain-containing protein</fullName>
    </recommendedName>
</protein>
<dbReference type="PANTHER" id="PTHR31900:SF34">
    <property type="entry name" value="EMB|CAB62440.1-RELATED"/>
    <property type="match status" value="1"/>
</dbReference>
<accession>A0ABR0XDZ2</accession>
<dbReference type="InterPro" id="IPR006566">
    <property type="entry name" value="FBD"/>
</dbReference>
<dbReference type="SUPFAM" id="SSF52047">
    <property type="entry name" value="RNI-like"/>
    <property type="match status" value="1"/>
</dbReference>
<dbReference type="PANTHER" id="PTHR31900">
    <property type="entry name" value="F-BOX/RNI SUPERFAMILY PROTEIN-RELATED"/>
    <property type="match status" value="1"/>
</dbReference>
<evidence type="ECO:0000313" key="3">
    <source>
        <dbReference type="EMBL" id="KAK6157425.1"/>
    </source>
</evidence>
<evidence type="ECO:0000259" key="2">
    <source>
        <dbReference type="SMART" id="SM00579"/>
    </source>
</evidence>
<evidence type="ECO:0000256" key="1">
    <source>
        <dbReference type="SAM" id="MobiDB-lite"/>
    </source>
</evidence>
<dbReference type="InterPro" id="IPR055411">
    <property type="entry name" value="LRR_FXL15/At3g58940/PEG3-like"/>
</dbReference>